<dbReference type="GO" id="GO:0005737">
    <property type="term" value="C:cytoplasm"/>
    <property type="evidence" value="ECO:0007669"/>
    <property type="project" value="TreeGrafter"/>
</dbReference>
<dbReference type="InterPro" id="IPR029052">
    <property type="entry name" value="Metallo-depent_PP-like"/>
</dbReference>
<evidence type="ECO:0000313" key="2">
    <source>
        <dbReference type="EMBL" id="MBB5720600.1"/>
    </source>
</evidence>
<dbReference type="SUPFAM" id="SSF56300">
    <property type="entry name" value="Metallo-dependent phosphatases"/>
    <property type="match status" value="1"/>
</dbReference>
<dbReference type="Pfam" id="PF00149">
    <property type="entry name" value="Metallophos"/>
    <property type="match status" value="1"/>
</dbReference>
<proteinExistence type="predicted"/>
<dbReference type="GO" id="GO:0004722">
    <property type="term" value="F:protein serine/threonine phosphatase activity"/>
    <property type="evidence" value="ECO:0007669"/>
    <property type="project" value="UniProtKB-EC"/>
</dbReference>
<sequence length="261" mass="28336">MIYAIGDIHGQIEMLDHALDLITQDGGPDADIVFLGDYTDRGLNSCAVIDRLIDGKASGKNWRFIKGNHDRMFTNFVTMGKQHDPLIAPGLNYLNPRIGGTNAIASYGVTGEPIFAAHTRGELEILLHFQTDQGALTPDQLQQETAKAVPAAHVDFVNNLPLWIETDDLIFVHAGIRPGVAMADQDPEDLLWIREGFLEDTTDHGKLIVHGHTALDAPTHFGNRIDLDAGAGRGGALIPAVFDGRECHILTDNGRVPLTPA</sequence>
<feature type="domain" description="Calcineurin-like phosphoesterase" evidence="1">
    <location>
        <begin position="2"/>
        <end position="223"/>
    </location>
</feature>
<dbReference type="PANTHER" id="PTHR42850">
    <property type="entry name" value="METALLOPHOSPHOESTERASE"/>
    <property type="match status" value="1"/>
</dbReference>
<keyword evidence="3" id="KW-1185">Reference proteome</keyword>
<dbReference type="InterPro" id="IPR004843">
    <property type="entry name" value="Calcineurin-like_PHP"/>
</dbReference>
<keyword evidence="2" id="KW-0378">Hydrolase</keyword>
<organism evidence="2 3">
    <name type="scientific">Yoonia ponticola</name>
    <dbReference type="NCBI Taxonomy" id="1524255"/>
    <lineage>
        <taxon>Bacteria</taxon>
        <taxon>Pseudomonadati</taxon>
        <taxon>Pseudomonadota</taxon>
        <taxon>Alphaproteobacteria</taxon>
        <taxon>Rhodobacterales</taxon>
        <taxon>Paracoccaceae</taxon>
        <taxon>Yoonia</taxon>
    </lineage>
</organism>
<accession>A0A7W9BHJ0</accession>
<name>A0A7W9BHJ0_9RHOB</name>
<dbReference type="EC" id="3.1.3.16" evidence="2"/>
<dbReference type="RefSeq" id="WP_183524203.1">
    <property type="nucleotide sequence ID" value="NZ_JACIJM010000001.1"/>
</dbReference>
<evidence type="ECO:0000259" key="1">
    <source>
        <dbReference type="Pfam" id="PF00149"/>
    </source>
</evidence>
<protein>
    <submittedName>
        <fullName evidence="2">Serine/threonine protein phosphatase 1</fullName>
        <ecNumber evidence="2">3.1.3.16</ecNumber>
    </submittedName>
</protein>
<evidence type="ECO:0000313" key="3">
    <source>
        <dbReference type="Proteomes" id="UP000535415"/>
    </source>
</evidence>
<dbReference type="GO" id="GO:0110154">
    <property type="term" value="P:RNA decapping"/>
    <property type="evidence" value="ECO:0007669"/>
    <property type="project" value="TreeGrafter"/>
</dbReference>
<dbReference type="Gene3D" id="3.60.21.10">
    <property type="match status" value="1"/>
</dbReference>
<dbReference type="PRINTS" id="PR00114">
    <property type="entry name" value="STPHPHTASE"/>
</dbReference>
<dbReference type="InterPro" id="IPR006186">
    <property type="entry name" value="Ser/Thr-sp_prot-phosphatase"/>
</dbReference>
<dbReference type="EMBL" id="JACIJM010000001">
    <property type="protein sequence ID" value="MBB5720600.1"/>
    <property type="molecule type" value="Genomic_DNA"/>
</dbReference>
<gene>
    <name evidence="2" type="ORF">FHS72_000204</name>
</gene>
<dbReference type="InterPro" id="IPR050126">
    <property type="entry name" value="Ap4A_hydrolase"/>
</dbReference>
<dbReference type="PANTHER" id="PTHR42850:SF4">
    <property type="entry name" value="ZINC-DEPENDENT ENDOPOLYPHOSPHATASE"/>
    <property type="match status" value="1"/>
</dbReference>
<dbReference type="Proteomes" id="UP000535415">
    <property type="component" value="Unassembled WGS sequence"/>
</dbReference>
<comment type="caution">
    <text evidence="2">The sequence shown here is derived from an EMBL/GenBank/DDBJ whole genome shotgun (WGS) entry which is preliminary data.</text>
</comment>
<dbReference type="GO" id="GO:0008803">
    <property type="term" value="F:bis(5'-nucleosyl)-tetraphosphatase (symmetrical) activity"/>
    <property type="evidence" value="ECO:0007669"/>
    <property type="project" value="TreeGrafter"/>
</dbReference>
<dbReference type="AlphaFoldDB" id="A0A7W9BHJ0"/>
<reference evidence="2 3" key="1">
    <citation type="submission" date="2020-08" db="EMBL/GenBank/DDBJ databases">
        <title>Genomic Encyclopedia of Type Strains, Phase IV (KMG-IV): sequencing the most valuable type-strain genomes for metagenomic binning, comparative biology and taxonomic classification.</title>
        <authorList>
            <person name="Goeker M."/>
        </authorList>
    </citation>
    <scope>NUCLEOTIDE SEQUENCE [LARGE SCALE GENOMIC DNA]</scope>
    <source>
        <strain evidence="2 3">DSM 101064</strain>
    </source>
</reference>